<dbReference type="AlphaFoldDB" id="A0AAW2ZMF0"/>
<accession>A0AAW2ZMF0</accession>
<reference evidence="1 2" key="1">
    <citation type="submission" date="2024-03" db="EMBL/GenBank/DDBJ databases">
        <title>The Acrasis kona genome and developmental transcriptomes reveal deep origins of eukaryotic multicellular pathways.</title>
        <authorList>
            <person name="Sheikh S."/>
            <person name="Fu C.-J."/>
            <person name="Brown M.W."/>
            <person name="Baldauf S.L."/>
        </authorList>
    </citation>
    <scope>NUCLEOTIDE SEQUENCE [LARGE SCALE GENOMIC DNA]</scope>
    <source>
        <strain evidence="1 2">ATCC MYA-3509</strain>
    </source>
</reference>
<sequence>MKQQEDVLRRLFVSDRDDPTLSDPHLLLIPVFDRLDSFRQLQEPPPSIPLLFNKSYANHSISTSIIKEKYIICDGLSTFKNQFDQFTDGLFRNVDWSNMVVAGGSVLACCRQSKRDGFEENEKRDFQIALGVYDDEEVDLDAVGDSYLRDDGDDRVITTDDLMPENNIKQYAKRFDQTANNKFIGCYGFRRRARLVESDPFAKSDIDIFLYDLTPQQAVDKVKSLYESFNASHQQIFMMRTQSAITFKLKAGSRTIQIITRLYKSPAEVLIGFDVDSCCVCYDGSRVWGLPRFQRSIVNRMNLVDVDRQSTTYELRLFKYAKRGFRVGVPGYDETRIKNHRVLNNSVVKQLFKGHADGYNYKALYGLARLILLERTCNKLSRRYAGRYIGVKCDLWNDESIAGLENKINHLKPGEPVDVDPKIQRRARWNRYRSYVNEKVDIKYHVTDYVSVVVKVDEDPTRCHARMNDAIRVMKSKENGFVADFVYSLNDLDVILDNKEQESTLVGPIEWITVNPGTQDKIGSFNPVDRNFYRDAYTRSAEQDEMLSSMLSRIASRHDIRRSDEK</sequence>
<gene>
    <name evidence="1" type="ORF">AKO1_005972</name>
</gene>
<comment type="caution">
    <text evidence="1">The sequence shown here is derived from an EMBL/GenBank/DDBJ whole genome shotgun (WGS) entry which is preliminary data.</text>
</comment>
<dbReference type="PANTHER" id="PTHR43558">
    <property type="entry name" value="REDUCTASE, PUTATIVE (AFU_ORTHOLOGUE AFUA_3G10540)-RELATED"/>
    <property type="match status" value="1"/>
</dbReference>
<evidence type="ECO:0000313" key="1">
    <source>
        <dbReference type="EMBL" id="KAL0489847.1"/>
    </source>
</evidence>
<organism evidence="1 2">
    <name type="scientific">Acrasis kona</name>
    <dbReference type="NCBI Taxonomy" id="1008807"/>
    <lineage>
        <taxon>Eukaryota</taxon>
        <taxon>Discoba</taxon>
        <taxon>Heterolobosea</taxon>
        <taxon>Tetramitia</taxon>
        <taxon>Eutetramitia</taxon>
        <taxon>Acrasidae</taxon>
        <taxon>Acrasis</taxon>
    </lineage>
</organism>
<dbReference type="PANTHER" id="PTHR43558:SF6">
    <property type="entry name" value="REDUCTASE, PUTATIVE (AFU_ORTHOLOGUE AFUA_3G10540)-RELATED"/>
    <property type="match status" value="1"/>
</dbReference>
<dbReference type="Proteomes" id="UP001431209">
    <property type="component" value="Unassembled WGS sequence"/>
</dbReference>
<protein>
    <submittedName>
        <fullName evidence="1">Uncharacterized protein</fullName>
    </submittedName>
</protein>
<proteinExistence type="predicted"/>
<evidence type="ECO:0000313" key="2">
    <source>
        <dbReference type="Proteomes" id="UP001431209"/>
    </source>
</evidence>
<name>A0AAW2ZMF0_9EUKA</name>
<dbReference type="EMBL" id="JAOPGA020001609">
    <property type="protein sequence ID" value="KAL0489847.1"/>
    <property type="molecule type" value="Genomic_DNA"/>
</dbReference>
<keyword evidence="2" id="KW-1185">Reference proteome</keyword>
<dbReference type="InterPro" id="IPR053354">
    <property type="entry name" value="MGDG_epimerase"/>
</dbReference>